<accession>Q0VSX0</accession>
<dbReference type="GO" id="GO:0050427">
    <property type="term" value="P:3'-phosphoadenosine 5'-phosphosulfate metabolic process"/>
    <property type="evidence" value="ECO:0007669"/>
    <property type="project" value="TreeGrafter"/>
</dbReference>
<dbReference type="Pfam" id="PF00459">
    <property type="entry name" value="Inositol_P"/>
    <property type="match status" value="1"/>
</dbReference>
<feature type="binding site" evidence="9">
    <location>
        <position position="71"/>
    </location>
    <ligand>
        <name>substrate</name>
    </ligand>
</feature>
<dbReference type="GO" id="GO:0000103">
    <property type="term" value="P:sulfate assimilation"/>
    <property type="evidence" value="ECO:0007669"/>
    <property type="project" value="TreeGrafter"/>
</dbReference>
<comment type="cofactor">
    <cofactor evidence="9 10">
        <name>Mg(2+)</name>
        <dbReference type="ChEBI" id="CHEBI:18420"/>
    </cofactor>
</comment>
<dbReference type="PANTHER" id="PTHR43028">
    <property type="entry name" value="3'(2'),5'-BISPHOSPHATE NUCLEOTIDASE 1"/>
    <property type="match status" value="1"/>
</dbReference>
<dbReference type="Gene3D" id="3.40.190.80">
    <property type="match status" value="1"/>
</dbReference>
<feature type="binding site" evidence="9">
    <location>
        <position position="93"/>
    </location>
    <ligand>
        <name>Mg(2+)</name>
        <dbReference type="ChEBI" id="CHEBI:18420"/>
        <label>1</label>
    </ligand>
</feature>
<evidence type="ECO:0000256" key="10">
    <source>
        <dbReference type="PIRSR" id="PIRSR600760-2"/>
    </source>
</evidence>
<dbReference type="InterPro" id="IPR000760">
    <property type="entry name" value="Inositol_monophosphatase-like"/>
</dbReference>
<keyword evidence="5 9" id="KW-0479">Metal-binding</keyword>
<name>Q0VSX0_ALCBS</name>
<evidence type="ECO:0000313" key="11">
    <source>
        <dbReference type="EMBL" id="CAL15728.1"/>
    </source>
</evidence>
<feature type="binding site" evidence="9">
    <location>
        <position position="71"/>
    </location>
    <ligand>
        <name>Mg(2+)</name>
        <dbReference type="ChEBI" id="CHEBI:18420"/>
        <label>1</label>
    </ligand>
</feature>
<feature type="binding site" evidence="9">
    <location>
        <position position="94"/>
    </location>
    <ligand>
        <name>Mg(2+)</name>
        <dbReference type="ChEBI" id="CHEBI:18420"/>
        <label>2</label>
    </ligand>
</feature>
<feature type="binding site" evidence="10">
    <location>
        <position position="219"/>
    </location>
    <ligand>
        <name>Mg(2+)</name>
        <dbReference type="ChEBI" id="CHEBI:18420"/>
        <label>1</label>
        <note>catalytic</note>
    </ligand>
</feature>
<evidence type="ECO:0000256" key="2">
    <source>
        <dbReference type="ARBA" id="ARBA00005289"/>
    </source>
</evidence>
<feature type="binding site" evidence="10">
    <location>
        <position position="94"/>
    </location>
    <ligand>
        <name>Mg(2+)</name>
        <dbReference type="ChEBI" id="CHEBI:18420"/>
        <label>1</label>
        <note>catalytic</note>
    </ligand>
</feature>
<dbReference type="HOGENOM" id="CLU_044118_3_0_6"/>
<comment type="subcellular location">
    <subcellularLocation>
        <location evidence="9">Cell inner membrane</location>
        <topology evidence="9">Peripheral membrane protein</topology>
        <orientation evidence="9">Cytoplasmic side</orientation>
    </subcellularLocation>
</comment>
<dbReference type="PRINTS" id="PR00377">
    <property type="entry name" value="IMPHPHTASES"/>
</dbReference>
<dbReference type="EC" id="3.1.3.7" evidence="9"/>
<comment type="catalytic activity">
    <reaction evidence="1 9">
        <text>adenosine 3',5'-bisphosphate + H2O = AMP + phosphate</text>
        <dbReference type="Rhea" id="RHEA:10040"/>
        <dbReference type="ChEBI" id="CHEBI:15377"/>
        <dbReference type="ChEBI" id="CHEBI:43474"/>
        <dbReference type="ChEBI" id="CHEBI:58343"/>
        <dbReference type="ChEBI" id="CHEBI:456215"/>
        <dbReference type="EC" id="3.1.3.7"/>
    </reaction>
</comment>
<feature type="binding site" evidence="9">
    <location>
        <position position="219"/>
    </location>
    <ligand>
        <name>substrate</name>
    </ligand>
</feature>
<dbReference type="AlphaFoldDB" id="Q0VSX0"/>
<feature type="binding site" evidence="10">
    <location>
        <position position="93"/>
    </location>
    <ligand>
        <name>Mg(2+)</name>
        <dbReference type="ChEBI" id="CHEBI:18420"/>
        <label>2</label>
    </ligand>
</feature>
<keyword evidence="4 9" id="KW-0997">Cell inner membrane</keyword>
<dbReference type="Proteomes" id="UP000008871">
    <property type="component" value="Chromosome"/>
</dbReference>
<dbReference type="FunFam" id="3.30.540.10:FF:000007">
    <property type="entry name" value="3'(2'),5'-bisphosphate nucleotidase CysQ"/>
    <property type="match status" value="1"/>
</dbReference>
<dbReference type="InterPro" id="IPR050725">
    <property type="entry name" value="CysQ/Inositol_MonoPase"/>
</dbReference>
<keyword evidence="8 9" id="KW-0472">Membrane</keyword>
<dbReference type="GO" id="GO:0005886">
    <property type="term" value="C:plasma membrane"/>
    <property type="evidence" value="ECO:0007669"/>
    <property type="project" value="UniProtKB-SubCell"/>
</dbReference>
<dbReference type="InterPro" id="IPR006240">
    <property type="entry name" value="CysQ"/>
</dbReference>
<reference evidence="11 12" key="1">
    <citation type="journal article" date="2006" name="Nat. Biotechnol.">
        <title>Genome sequence of the ubiquitous hydrocarbon-degrading marine bacterium Alcanivorax borkumensis.</title>
        <authorList>
            <person name="Schneiker S."/>
            <person name="Martins dos Santos V.A.P."/>
            <person name="Bartels D."/>
            <person name="Bekel T."/>
            <person name="Brecht M."/>
            <person name="Buhrmester J."/>
            <person name="Chernikova T.N."/>
            <person name="Denaro R."/>
            <person name="Ferrer M."/>
            <person name="Gertler C."/>
            <person name="Goesmann A."/>
            <person name="Golyshina O.V."/>
            <person name="Kaminski F."/>
            <person name="Khachane A.N."/>
            <person name="Lang S."/>
            <person name="Linke B."/>
            <person name="McHardy A.C."/>
            <person name="Meyer F."/>
            <person name="Nechitaylo T."/>
            <person name="Puehler A."/>
            <person name="Regenhardt D."/>
            <person name="Rupp O."/>
            <person name="Sabirova J.S."/>
            <person name="Selbitschka W."/>
            <person name="Yakimov M.M."/>
            <person name="Timmis K.N."/>
            <person name="Vorhoelter F.-J."/>
            <person name="Weidner S."/>
            <person name="Kaiser O."/>
            <person name="Golyshin P.N."/>
        </authorList>
    </citation>
    <scope>NUCLEOTIDE SEQUENCE [LARGE SCALE GENOMIC DNA]</scope>
    <source>
        <strain evidence="12">ATCC 700651 / DSM 11573 / NCIMB 13689 / SK2</strain>
    </source>
</reference>
<evidence type="ECO:0000256" key="4">
    <source>
        <dbReference type="ARBA" id="ARBA00022519"/>
    </source>
</evidence>
<evidence type="ECO:0000256" key="1">
    <source>
        <dbReference type="ARBA" id="ARBA00001625"/>
    </source>
</evidence>
<evidence type="ECO:0000256" key="5">
    <source>
        <dbReference type="ARBA" id="ARBA00022723"/>
    </source>
</evidence>
<dbReference type="PANTHER" id="PTHR43028:SF5">
    <property type="entry name" value="3'(2'),5'-BISPHOSPHATE NUCLEOTIDASE 1"/>
    <property type="match status" value="1"/>
</dbReference>
<evidence type="ECO:0000313" key="12">
    <source>
        <dbReference type="Proteomes" id="UP000008871"/>
    </source>
</evidence>
<evidence type="ECO:0000256" key="6">
    <source>
        <dbReference type="ARBA" id="ARBA00022801"/>
    </source>
</evidence>
<evidence type="ECO:0000256" key="8">
    <source>
        <dbReference type="ARBA" id="ARBA00023136"/>
    </source>
</evidence>
<dbReference type="GO" id="GO:0046854">
    <property type="term" value="P:phosphatidylinositol phosphate biosynthetic process"/>
    <property type="evidence" value="ECO:0007669"/>
    <property type="project" value="InterPro"/>
</dbReference>
<organism evidence="11 12">
    <name type="scientific">Alcanivorax borkumensis (strain ATCC 700651 / DSM 11573 / NCIMB 13689 / SK2)</name>
    <dbReference type="NCBI Taxonomy" id="393595"/>
    <lineage>
        <taxon>Bacteria</taxon>
        <taxon>Pseudomonadati</taxon>
        <taxon>Pseudomonadota</taxon>
        <taxon>Gammaproteobacteria</taxon>
        <taxon>Oceanospirillales</taxon>
        <taxon>Alcanivoracaceae</taxon>
        <taxon>Alcanivorax</taxon>
    </lineage>
</organism>
<gene>
    <name evidence="9 11" type="primary">cysQ</name>
    <name evidence="11" type="ordered locus">ABO_0280</name>
</gene>
<feature type="binding site" evidence="9">
    <location>
        <position position="91"/>
    </location>
    <ligand>
        <name>Mg(2+)</name>
        <dbReference type="ChEBI" id="CHEBI:18420"/>
        <label>1</label>
    </ligand>
</feature>
<keyword evidence="6 9" id="KW-0378">Hydrolase</keyword>
<dbReference type="InterPro" id="IPR020550">
    <property type="entry name" value="Inositol_monophosphatase_CS"/>
</dbReference>
<dbReference type="InterPro" id="IPR020583">
    <property type="entry name" value="Inositol_monoP_metal-BS"/>
</dbReference>
<dbReference type="NCBIfam" id="TIGR01331">
    <property type="entry name" value="bisphos_cysQ"/>
    <property type="match status" value="1"/>
</dbReference>
<dbReference type="GO" id="GO:0000287">
    <property type="term" value="F:magnesium ion binding"/>
    <property type="evidence" value="ECO:0007669"/>
    <property type="project" value="UniProtKB-UniRule"/>
</dbReference>
<dbReference type="EMBL" id="AM286690">
    <property type="protein sequence ID" value="CAL15728.1"/>
    <property type="molecule type" value="Genomic_DNA"/>
</dbReference>
<dbReference type="eggNOG" id="COG1218">
    <property type="taxonomic scope" value="Bacteria"/>
</dbReference>
<feature type="binding site" evidence="10">
    <location>
        <position position="71"/>
    </location>
    <ligand>
        <name>Mg(2+)</name>
        <dbReference type="ChEBI" id="CHEBI:18420"/>
        <label>1</label>
        <note>catalytic</note>
    </ligand>
</feature>
<dbReference type="PROSITE" id="PS00629">
    <property type="entry name" value="IMP_1"/>
    <property type="match status" value="1"/>
</dbReference>
<comment type="function">
    <text evidence="9">Converts adenosine-3',5'-bisphosphate (PAP) to AMP.</text>
</comment>
<sequence>MEMTDLNALLGPLGEIARAAGQAILEVYERDDLGVETKDDKSPITEADLAAHKIIETRLQALTPDIPVFSEESGGIAYADRKDWPRFWLVDPLDGTKEFIKRNGEFTVNIALVEGDTPVLGVVHVPVTAVTYMGGKGVGAFKEHNGERQAIECRARTTPVVMVASRSHGGEAVEKLEAFIREEIGEVERASMGSSLKLCLVAEGSADIYPRLAPTSEWDTAAAHAVVAAAGGVVVNTDFAPLQYNKEDILNPFFLVLGQSIEQWRFIAPALNG</sequence>
<feature type="binding site" evidence="10">
    <location>
        <position position="91"/>
    </location>
    <ligand>
        <name>Mg(2+)</name>
        <dbReference type="ChEBI" id="CHEBI:18420"/>
        <label>1</label>
        <note>catalytic</note>
    </ligand>
</feature>
<dbReference type="HAMAP" id="MF_02095">
    <property type="entry name" value="CysQ"/>
    <property type="match status" value="1"/>
</dbReference>
<dbReference type="Gene3D" id="3.30.540.10">
    <property type="entry name" value="Fructose-1,6-Bisphosphatase, subunit A, domain 1"/>
    <property type="match status" value="1"/>
</dbReference>
<evidence type="ECO:0000256" key="7">
    <source>
        <dbReference type="ARBA" id="ARBA00022842"/>
    </source>
</evidence>
<feature type="binding site" evidence="9">
    <location>
        <position position="91"/>
    </location>
    <ligand>
        <name>Mg(2+)</name>
        <dbReference type="ChEBI" id="CHEBI:18420"/>
        <label>2</label>
    </ligand>
</feature>
<evidence type="ECO:0000256" key="3">
    <source>
        <dbReference type="ARBA" id="ARBA00022475"/>
    </source>
</evidence>
<comment type="similarity">
    <text evidence="2 9">Belongs to the inositol monophosphatase superfamily. CysQ family.</text>
</comment>
<dbReference type="STRING" id="393595.ABO_0280"/>
<dbReference type="SUPFAM" id="SSF56655">
    <property type="entry name" value="Carbohydrate phosphatase"/>
    <property type="match status" value="1"/>
</dbReference>
<feature type="binding site" evidence="9">
    <location>
        <begin position="93"/>
        <end position="96"/>
    </location>
    <ligand>
        <name>substrate</name>
    </ligand>
</feature>
<evidence type="ECO:0000256" key="9">
    <source>
        <dbReference type="HAMAP-Rule" id="MF_02095"/>
    </source>
</evidence>
<feature type="binding site" evidence="9">
    <location>
        <position position="219"/>
    </location>
    <ligand>
        <name>Mg(2+)</name>
        <dbReference type="ChEBI" id="CHEBI:18420"/>
        <label>2</label>
    </ligand>
</feature>
<dbReference type="GO" id="GO:0008441">
    <property type="term" value="F:3'(2'),5'-bisphosphate nucleotidase activity"/>
    <property type="evidence" value="ECO:0007669"/>
    <property type="project" value="UniProtKB-UniRule"/>
</dbReference>
<proteinExistence type="inferred from homology"/>
<protein>
    <recommendedName>
        <fullName evidence="9">3'(2'),5'-bisphosphate nucleotidase CysQ</fullName>
        <ecNumber evidence="9">3.1.3.7</ecNumber>
    </recommendedName>
    <alternativeName>
        <fullName evidence="9">3'(2'),5-bisphosphonucleoside 3'(2')-phosphohydrolase</fullName>
    </alternativeName>
    <alternativeName>
        <fullName evidence="9">3'-phosphoadenosine 5'-phosphate phosphatase</fullName>
        <shortName evidence="9">PAP phosphatase</shortName>
    </alternativeName>
</protein>
<keyword evidence="3 9" id="KW-1003">Cell membrane</keyword>
<keyword evidence="12" id="KW-1185">Reference proteome</keyword>
<keyword evidence="7 9" id="KW-0460">Magnesium</keyword>
<dbReference type="CDD" id="cd01638">
    <property type="entry name" value="CysQ"/>
    <property type="match status" value="1"/>
</dbReference>
<dbReference type="PROSITE" id="PS00630">
    <property type="entry name" value="IMP_2"/>
    <property type="match status" value="1"/>
</dbReference>
<dbReference type="KEGG" id="abo:ABO_0280"/>